<protein>
    <recommendedName>
        <fullName evidence="1">Reverse transcriptase domain-containing protein</fullName>
    </recommendedName>
</protein>
<feature type="domain" description="Reverse transcriptase" evidence="1">
    <location>
        <begin position="451"/>
        <end position="720"/>
    </location>
</feature>
<dbReference type="CDD" id="cd01650">
    <property type="entry name" value="RT_nLTR_like"/>
    <property type="match status" value="1"/>
</dbReference>
<dbReference type="EMBL" id="JANPWB010000011">
    <property type="protein sequence ID" value="KAJ1131579.1"/>
    <property type="molecule type" value="Genomic_DNA"/>
</dbReference>
<evidence type="ECO:0000313" key="3">
    <source>
        <dbReference type="Proteomes" id="UP001066276"/>
    </source>
</evidence>
<comment type="caution">
    <text evidence="2">The sequence shown here is derived from an EMBL/GenBank/DDBJ whole genome shotgun (WGS) entry which is preliminary data.</text>
</comment>
<dbReference type="Proteomes" id="UP001066276">
    <property type="component" value="Chromosome 7"/>
</dbReference>
<dbReference type="Pfam" id="PF14529">
    <property type="entry name" value="Exo_endo_phos_2"/>
    <property type="match status" value="1"/>
</dbReference>
<dbReference type="SUPFAM" id="SSF56672">
    <property type="entry name" value="DNA/RNA polymerases"/>
    <property type="match status" value="1"/>
</dbReference>
<gene>
    <name evidence="2" type="ORF">NDU88_009914</name>
</gene>
<evidence type="ECO:0000313" key="2">
    <source>
        <dbReference type="EMBL" id="KAJ1131579.1"/>
    </source>
</evidence>
<dbReference type="InterPro" id="IPR052560">
    <property type="entry name" value="RdDP_mobile_element"/>
</dbReference>
<dbReference type="InterPro" id="IPR043502">
    <property type="entry name" value="DNA/RNA_pol_sf"/>
</dbReference>
<name>A0AAV7PUI9_PLEWA</name>
<organism evidence="2 3">
    <name type="scientific">Pleurodeles waltl</name>
    <name type="common">Iberian ribbed newt</name>
    <dbReference type="NCBI Taxonomy" id="8319"/>
    <lineage>
        <taxon>Eukaryota</taxon>
        <taxon>Metazoa</taxon>
        <taxon>Chordata</taxon>
        <taxon>Craniata</taxon>
        <taxon>Vertebrata</taxon>
        <taxon>Euteleostomi</taxon>
        <taxon>Amphibia</taxon>
        <taxon>Batrachia</taxon>
        <taxon>Caudata</taxon>
        <taxon>Salamandroidea</taxon>
        <taxon>Salamandridae</taxon>
        <taxon>Pleurodelinae</taxon>
        <taxon>Pleurodeles</taxon>
    </lineage>
</organism>
<evidence type="ECO:0000259" key="1">
    <source>
        <dbReference type="PROSITE" id="PS50878"/>
    </source>
</evidence>
<dbReference type="InterPro" id="IPR005135">
    <property type="entry name" value="Endo/exonuclease/phosphatase"/>
</dbReference>
<sequence length="866" mass="97321">METRDVSIALISETHLQGNQKLNLANHRVYRTDRATGAKGGGTAVIVSTKVKHHEIALPPVGSIEATGIQIQTTAGPLRLIAAYSPPGKLCPKDLDGLLDPSIPTLIGGDLNAKHQCWNSRTANSKGHALLAHSKKEDFVVAGPTQPTHYPGSALHKPDVLDIVVMKNLSQSMELETLTVLTSDHNPVLITVGDVLENQQQGPRHNYKKADWSLYKRSLEETLVSGPLRCIEDIDKAVHHFTAAVHTAIERSVPKQKPQRCSIYDLPNGIKKSIADKNRARREWQRNRTPDLLKKYNELTRQLKTQISQHRGEKWEAATANLKDSDNSLWRMTRRLTGKKEPNPPTQGKTHLACSNRDKAEVFADTLEASFRPNQASKLAAEVEQEVAKYHLEYPPEKEATTIEECSTDEVLVLAKTLKNGKAPGKDKIVNQAIKMLPDAAVVRLTEIFNACMHHQYFPNSWKEARVVVFHKAGKPLRDPANYRPISLLSGLSKLFERVILARLTDFATSENLLAKEQFGFRKEHSTNHQLLRVVDIISHGFNINKSTGVVFLDVAKAFDRVWHRGLLYKLIKLKFPSYLVKLLSSYLSKRTFHVAVRDECSTSCPILAGVPQGSILGPFLFNIFTNDIPTDLKKTDLALYADDVAVISQSFSKKEVAKNLKTSLSRLSEWYSDWQITLNTSKTTATLFTKKVNRKHPQILLNGEEIKWENSSSYLGVTLDYKLSWRKHIEKTCQKATTKLVALYPLLKTKSMPMQSKVRAITAIIRPTMTYASPVWSGCCPQYRKDLQRLQSKALRIAAGAPIFARTADLHRDLSVEMLDDHLRKLNEAFYKGLDQKENPLIRKLADISANPFDRYPRPITALTL</sequence>
<dbReference type="PROSITE" id="PS50878">
    <property type="entry name" value="RT_POL"/>
    <property type="match status" value="1"/>
</dbReference>
<dbReference type="AlphaFoldDB" id="A0AAV7PUI9"/>
<proteinExistence type="predicted"/>
<reference evidence="2" key="1">
    <citation type="journal article" date="2022" name="bioRxiv">
        <title>Sequencing and chromosome-scale assembly of the giantPleurodeles waltlgenome.</title>
        <authorList>
            <person name="Brown T."/>
            <person name="Elewa A."/>
            <person name="Iarovenko S."/>
            <person name="Subramanian E."/>
            <person name="Araus A.J."/>
            <person name="Petzold A."/>
            <person name="Susuki M."/>
            <person name="Suzuki K.-i.T."/>
            <person name="Hayashi T."/>
            <person name="Toyoda A."/>
            <person name="Oliveira C."/>
            <person name="Osipova E."/>
            <person name="Leigh N.D."/>
            <person name="Simon A."/>
            <person name="Yun M.H."/>
        </authorList>
    </citation>
    <scope>NUCLEOTIDE SEQUENCE</scope>
    <source>
        <strain evidence="2">20211129_DDA</strain>
        <tissue evidence="2">Liver</tissue>
    </source>
</reference>
<dbReference type="InterPro" id="IPR036691">
    <property type="entry name" value="Endo/exonu/phosph_ase_sf"/>
</dbReference>
<dbReference type="GO" id="GO:0003824">
    <property type="term" value="F:catalytic activity"/>
    <property type="evidence" value="ECO:0007669"/>
    <property type="project" value="InterPro"/>
</dbReference>
<dbReference type="InterPro" id="IPR000477">
    <property type="entry name" value="RT_dom"/>
</dbReference>
<dbReference type="Gene3D" id="3.60.10.10">
    <property type="entry name" value="Endonuclease/exonuclease/phosphatase"/>
    <property type="match status" value="1"/>
</dbReference>
<dbReference type="PANTHER" id="PTHR36688">
    <property type="entry name" value="ENDO/EXONUCLEASE/PHOSPHATASE DOMAIN-CONTAINING PROTEIN"/>
    <property type="match status" value="1"/>
</dbReference>
<dbReference type="Pfam" id="PF00078">
    <property type="entry name" value="RVT_1"/>
    <property type="match status" value="1"/>
</dbReference>
<keyword evidence="3" id="KW-1185">Reference proteome</keyword>
<dbReference type="SUPFAM" id="SSF56219">
    <property type="entry name" value="DNase I-like"/>
    <property type="match status" value="1"/>
</dbReference>
<accession>A0AAV7PUI9</accession>
<dbReference type="PANTHER" id="PTHR36688:SF2">
    <property type="entry name" value="ENDONUCLEASE_EXONUCLEASE_PHOSPHATASE DOMAIN-CONTAINING PROTEIN"/>
    <property type="match status" value="1"/>
</dbReference>